<protein>
    <submittedName>
        <fullName evidence="5">TetR/AcrR family transcriptional regulator</fullName>
    </submittedName>
</protein>
<dbReference type="SUPFAM" id="SSF46689">
    <property type="entry name" value="Homeodomain-like"/>
    <property type="match status" value="1"/>
</dbReference>
<evidence type="ECO:0000313" key="5">
    <source>
        <dbReference type="EMBL" id="GAA4693770.1"/>
    </source>
</evidence>
<dbReference type="InterPro" id="IPR054156">
    <property type="entry name" value="YxaF_TetR_C"/>
</dbReference>
<dbReference type="InterPro" id="IPR001647">
    <property type="entry name" value="HTH_TetR"/>
</dbReference>
<proteinExistence type="predicted"/>
<dbReference type="PANTHER" id="PTHR30055:SF146">
    <property type="entry name" value="HTH-TYPE TRANSCRIPTIONAL DUAL REGULATOR CECR"/>
    <property type="match status" value="1"/>
</dbReference>
<reference evidence="6" key="1">
    <citation type="journal article" date="2019" name="Int. J. Syst. Evol. Microbiol.">
        <title>The Global Catalogue of Microorganisms (GCM) 10K type strain sequencing project: providing services to taxonomists for standard genome sequencing and annotation.</title>
        <authorList>
            <consortium name="The Broad Institute Genomics Platform"/>
            <consortium name="The Broad Institute Genome Sequencing Center for Infectious Disease"/>
            <person name="Wu L."/>
            <person name="Ma J."/>
        </authorList>
    </citation>
    <scope>NUCLEOTIDE SEQUENCE [LARGE SCALE GENOMIC DNA]</scope>
    <source>
        <strain evidence="6">JCM 17975</strain>
    </source>
</reference>
<dbReference type="InterPro" id="IPR050109">
    <property type="entry name" value="HTH-type_TetR-like_transc_reg"/>
</dbReference>
<evidence type="ECO:0000259" key="4">
    <source>
        <dbReference type="PROSITE" id="PS50977"/>
    </source>
</evidence>
<dbReference type="Pfam" id="PF00440">
    <property type="entry name" value="TetR_N"/>
    <property type="match status" value="1"/>
</dbReference>
<dbReference type="PROSITE" id="PS50977">
    <property type="entry name" value="HTH_TETR_2"/>
    <property type="match status" value="1"/>
</dbReference>
<keyword evidence="6" id="KW-1185">Reference proteome</keyword>
<sequence>MNEHVDGRKLRFEHRRAEVLRAATEHALDHGLAGLSLRKVAQTVGVSHATLVHHFSTKDELVAEIVDLVLARSLALPDLADDDPEPLETIWQRATSDTGRRYIRLFTAITGHAMHDNPRLRDAVARSMRQRTALLAAGLVRHGCPEPEATALATSLLSTLRGLLVDLLVTADEERVRAAFEDLAAELDRRGAHWQPPARPPSPSATDEVRS</sequence>
<dbReference type="SUPFAM" id="SSF48498">
    <property type="entry name" value="Tetracyclin repressor-like, C-terminal domain"/>
    <property type="match status" value="1"/>
</dbReference>
<dbReference type="InterPro" id="IPR009057">
    <property type="entry name" value="Homeodomain-like_sf"/>
</dbReference>
<accession>A0ABP8WSI9</accession>
<name>A0ABP8WSI9_9MICO</name>
<dbReference type="EMBL" id="BAABHM010000006">
    <property type="protein sequence ID" value="GAA4693770.1"/>
    <property type="molecule type" value="Genomic_DNA"/>
</dbReference>
<dbReference type="Gene3D" id="1.10.357.10">
    <property type="entry name" value="Tetracycline Repressor, domain 2"/>
    <property type="match status" value="1"/>
</dbReference>
<feature type="domain" description="HTH tetR-type" evidence="4">
    <location>
        <begin position="13"/>
        <end position="73"/>
    </location>
</feature>
<feature type="region of interest" description="Disordered" evidence="3">
    <location>
        <begin position="189"/>
        <end position="211"/>
    </location>
</feature>
<organism evidence="5 6">
    <name type="scientific">Promicromonospora umidemergens</name>
    <dbReference type="NCBI Taxonomy" id="629679"/>
    <lineage>
        <taxon>Bacteria</taxon>
        <taxon>Bacillati</taxon>
        <taxon>Actinomycetota</taxon>
        <taxon>Actinomycetes</taxon>
        <taxon>Micrococcales</taxon>
        <taxon>Promicromonosporaceae</taxon>
        <taxon>Promicromonospora</taxon>
    </lineage>
</organism>
<evidence type="ECO:0000313" key="6">
    <source>
        <dbReference type="Proteomes" id="UP001500843"/>
    </source>
</evidence>
<dbReference type="InterPro" id="IPR036271">
    <property type="entry name" value="Tet_transcr_reg_TetR-rel_C_sf"/>
</dbReference>
<dbReference type="PANTHER" id="PTHR30055">
    <property type="entry name" value="HTH-TYPE TRANSCRIPTIONAL REGULATOR RUTR"/>
    <property type="match status" value="1"/>
</dbReference>
<comment type="caution">
    <text evidence="5">The sequence shown here is derived from an EMBL/GenBank/DDBJ whole genome shotgun (WGS) entry which is preliminary data.</text>
</comment>
<evidence type="ECO:0000256" key="2">
    <source>
        <dbReference type="PROSITE-ProRule" id="PRU00335"/>
    </source>
</evidence>
<gene>
    <name evidence="5" type="ORF">GCM10023198_11700</name>
</gene>
<dbReference type="RefSeq" id="WP_253870364.1">
    <property type="nucleotide sequence ID" value="NZ_BAABHM010000006.1"/>
</dbReference>
<evidence type="ECO:0000256" key="1">
    <source>
        <dbReference type="ARBA" id="ARBA00023125"/>
    </source>
</evidence>
<feature type="DNA-binding region" description="H-T-H motif" evidence="2">
    <location>
        <begin position="36"/>
        <end position="55"/>
    </location>
</feature>
<keyword evidence="1 2" id="KW-0238">DNA-binding</keyword>
<evidence type="ECO:0000256" key="3">
    <source>
        <dbReference type="SAM" id="MobiDB-lite"/>
    </source>
</evidence>
<dbReference type="Pfam" id="PF21993">
    <property type="entry name" value="TetR_C_13_2"/>
    <property type="match status" value="1"/>
</dbReference>
<dbReference type="Proteomes" id="UP001500843">
    <property type="component" value="Unassembled WGS sequence"/>
</dbReference>
<dbReference type="PRINTS" id="PR00455">
    <property type="entry name" value="HTHTETR"/>
</dbReference>